<feature type="coiled-coil region" evidence="2">
    <location>
        <begin position="493"/>
        <end position="527"/>
    </location>
</feature>
<name>A0A6N1NVB2_9VIRU</name>
<evidence type="ECO:0000259" key="4">
    <source>
        <dbReference type="PROSITE" id="PS51194"/>
    </source>
</evidence>
<sequence>MNQFIYILNEYKINSKIKYHMDKLLDYQVEHVKSLKKTIETHKRALDASDTGTGKTYTSIALCIELGLKPLIICPASVISNWKNVLEYFGADYYGITNYESMHNCRYITPRTNGNKIRCKYIERLKRKHQDDENDYSTKEAEIFSKRKMASFTYRWKNIPDDFILIFDEAHRCKNKKTLNSIILYTAALVDDMKILMLSATIADKPEKFAIAGLVLGLYPTIRNAGNWISKADSGYEHDMMGVHKIVFNEYGSRMKIKELGLLFPDNKIIADCYDMDNAIEIEQQYKIIEEEVEKLKNKEESSGCALSRILYARMKIEQLKIPTIINQAKKYIEDNASVAIFVNFSMTLQTIADELGTKCVIWGEQTMEDRNKNIEDFNKDRSNIIICNIKSGGVGISLHDTIGNRRRISLISPSDSAQDIIQVLGRIHRANGKTPVQQYIIFCKKTVEEKICENMKNKIQNISSLNDGVVNTYQIDGLTDDTETTTKEISDLDRTINRITVLNMRKQRLEEDLKLVDDELKSLEAVMNIICV</sequence>
<evidence type="ECO:0000313" key="5">
    <source>
        <dbReference type="EMBL" id="QKU33641.1"/>
    </source>
</evidence>
<accession>A0A6N1NVB2</accession>
<proteinExistence type="predicted"/>
<dbReference type="PROSITE" id="PS51192">
    <property type="entry name" value="HELICASE_ATP_BIND_1"/>
    <property type="match status" value="1"/>
</dbReference>
<dbReference type="PROSITE" id="PS51194">
    <property type="entry name" value="HELICASE_CTER"/>
    <property type="match status" value="1"/>
</dbReference>
<evidence type="ECO:0000256" key="1">
    <source>
        <dbReference type="ARBA" id="ARBA00022801"/>
    </source>
</evidence>
<dbReference type="Pfam" id="PF00271">
    <property type="entry name" value="Helicase_C"/>
    <property type="match status" value="1"/>
</dbReference>
<dbReference type="Gene3D" id="3.40.50.300">
    <property type="entry name" value="P-loop containing nucleotide triphosphate hydrolases"/>
    <property type="match status" value="2"/>
</dbReference>
<dbReference type="InterPro" id="IPR027417">
    <property type="entry name" value="P-loop_NTPase"/>
</dbReference>
<dbReference type="GO" id="GO:0005524">
    <property type="term" value="F:ATP binding"/>
    <property type="evidence" value="ECO:0007669"/>
    <property type="project" value="InterPro"/>
</dbReference>
<dbReference type="RefSeq" id="YP_010780248.1">
    <property type="nucleotide sequence ID" value="NC_075038.1"/>
</dbReference>
<dbReference type="InterPro" id="IPR001650">
    <property type="entry name" value="Helicase_C-like"/>
</dbReference>
<dbReference type="SUPFAM" id="SSF52540">
    <property type="entry name" value="P-loop containing nucleoside triphosphate hydrolases"/>
    <property type="match status" value="2"/>
</dbReference>
<dbReference type="EMBL" id="MF405918">
    <property type="protein sequence ID" value="QKU33641.1"/>
    <property type="molecule type" value="Genomic_DNA"/>
</dbReference>
<protein>
    <submittedName>
        <fullName evidence="5">Mg366 protein</fullName>
    </submittedName>
</protein>
<organism evidence="5">
    <name type="scientific">Tupanvirus deep ocean</name>
    <dbReference type="NCBI Taxonomy" id="2126984"/>
    <lineage>
        <taxon>Viruses</taxon>
        <taxon>Varidnaviria</taxon>
        <taxon>Bamfordvirae</taxon>
        <taxon>Nucleocytoviricota</taxon>
        <taxon>Megaviricetes</taxon>
        <taxon>Imitervirales</taxon>
        <taxon>Mimiviridae</taxon>
        <taxon>Megamimivirinae</taxon>
        <taxon>Tupanvirus</taxon>
        <taxon>Tupanvirus altamarinense</taxon>
    </lineage>
</organism>
<feature type="domain" description="Helicase C-terminal" evidence="4">
    <location>
        <begin position="325"/>
        <end position="471"/>
    </location>
</feature>
<dbReference type="PANTHER" id="PTHR10799">
    <property type="entry name" value="SNF2/RAD54 HELICASE FAMILY"/>
    <property type="match status" value="1"/>
</dbReference>
<dbReference type="KEGG" id="vg:80516939"/>
<dbReference type="GeneID" id="80516939"/>
<dbReference type="InterPro" id="IPR014001">
    <property type="entry name" value="Helicase_ATP-bd"/>
</dbReference>
<dbReference type="GO" id="GO:0016787">
    <property type="term" value="F:hydrolase activity"/>
    <property type="evidence" value="ECO:0007669"/>
    <property type="project" value="UniProtKB-KW"/>
</dbReference>
<reference evidence="5" key="2">
    <citation type="journal article" date="2018" name="Nat. Commun.">
        <title>Tailed giant Tupanvirus possesses the most complete translational apparatus of the known virosphere.</title>
        <authorList>
            <person name="Abrahao J."/>
            <person name="Silva L."/>
            <person name="Silva L.S."/>
            <person name="Khalil J.Y.B."/>
            <person name="Rodrigues R."/>
            <person name="Arantes T."/>
            <person name="Assis F."/>
            <person name="Boratto P."/>
            <person name="Andrade M."/>
            <person name="Kroon E.G."/>
            <person name="Ribeiro B."/>
            <person name="Bergier I."/>
            <person name="Seligmann H."/>
            <person name="Ghigo E."/>
            <person name="Colson P."/>
            <person name="Levasseur A."/>
            <person name="Kroemer G."/>
            <person name="Raoult D."/>
            <person name="La Scola B."/>
        </authorList>
    </citation>
    <scope>NUCLEOTIDE SEQUENCE [LARGE SCALE GENOMIC DNA]</scope>
    <source>
        <strain evidence="5">Deep ocean</strain>
    </source>
</reference>
<reference evidence="5" key="1">
    <citation type="submission" date="2017-06" db="EMBL/GenBank/DDBJ databases">
        <authorList>
            <person name="Assis F.L."/>
            <person name="Abrahao J.S."/>
            <person name="Silva L."/>
            <person name="Khalil J.B."/>
            <person name="Rodrigues R."/>
            <person name="Silva L.S."/>
            <person name="Boratto P."/>
            <person name="Andrade M."/>
            <person name="Kroon E.G."/>
            <person name="Ribeiro B."/>
            <person name="Bergier I."/>
            <person name="Seligmann H."/>
            <person name="Ghigo E."/>
            <person name="Colson P."/>
            <person name="Levasseur A."/>
            <person name="Raoult D."/>
            <person name="Scola B.L."/>
        </authorList>
    </citation>
    <scope>NUCLEOTIDE SEQUENCE</scope>
    <source>
        <strain evidence="5">Deep ocean</strain>
    </source>
</reference>
<keyword evidence="2" id="KW-0175">Coiled coil</keyword>
<evidence type="ECO:0000256" key="2">
    <source>
        <dbReference type="SAM" id="Coils"/>
    </source>
</evidence>
<dbReference type="SMART" id="SM00490">
    <property type="entry name" value="HELICc"/>
    <property type="match status" value="1"/>
</dbReference>
<evidence type="ECO:0000259" key="3">
    <source>
        <dbReference type="PROSITE" id="PS51192"/>
    </source>
</evidence>
<dbReference type="Pfam" id="PF04851">
    <property type="entry name" value="ResIII"/>
    <property type="match status" value="1"/>
</dbReference>
<dbReference type="GO" id="GO:0003677">
    <property type="term" value="F:DNA binding"/>
    <property type="evidence" value="ECO:0007669"/>
    <property type="project" value="InterPro"/>
</dbReference>
<keyword evidence="1" id="KW-0378">Hydrolase</keyword>
<feature type="domain" description="Helicase ATP-binding" evidence="3">
    <location>
        <begin position="36"/>
        <end position="220"/>
    </location>
</feature>
<dbReference type="InterPro" id="IPR006935">
    <property type="entry name" value="Helicase/UvrB_N"/>
</dbReference>
<dbReference type="SMART" id="SM00487">
    <property type="entry name" value="DEXDc"/>
    <property type="match status" value="1"/>
</dbReference>